<name>A0A511J830_9CELL</name>
<dbReference type="AlphaFoldDB" id="A0A511J830"/>
<keyword evidence="2" id="KW-1185">Reference proteome</keyword>
<dbReference type="Proteomes" id="UP000321720">
    <property type="component" value="Unassembled WGS sequence"/>
</dbReference>
<organism evidence="1 2">
    <name type="scientific">Cellulomonas composti</name>
    <dbReference type="NCBI Taxonomy" id="266130"/>
    <lineage>
        <taxon>Bacteria</taxon>
        <taxon>Bacillati</taxon>
        <taxon>Actinomycetota</taxon>
        <taxon>Actinomycetes</taxon>
        <taxon>Micrococcales</taxon>
        <taxon>Cellulomonadaceae</taxon>
        <taxon>Cellulomonas</taxon>
    </lineage>
</organism>
<proteinExistence type="predicted"/>
<evidence type="ECO:0000313" key="2">
    <source>
        <dbReference type="Proteomes" id="UP000321720"/>
    </source>
</evidence>
<gene>
    <name evidence="1" type="ORF">CCO02nite_07820</name>
</gene>
<accession>A0A511J830</accession>
<dbReference type="EMBL" id="BJWG01000002">
    <property type="protein sequence ID" value="GEL94124.1"/>
    <property type="molecule type" value="Genomic_DNA"/>
</dbReference>
<sequence>MAVAATVCGLGLVAGCGGGGEIDTSALDLPFATYEATASGGTTGSLEGPLSLEAGCVLVRLDGVSVVPVLRSGTTWDETTSTISVGTTQIAVRGADITFRGARFTTRPANILVPPSCPRVAEYFVVTGS</sequence>
<reference evidence="1 2" key="1">
    <citation type="submission" date="2019-07" db="EMBL/GenBank/DDBJ databases">
        <title>Whole genome shotgun sequence of Cellulomonas composti NBRC 100758.</title>
        <authorList>
            <person name="Hosoyama A."/>
            <person name="Uohara A."/>
            <person name="Ohji S."/>
            <person name="Ichikawa N."/>
        </authorList>
    </citation>
    <scope>NUCLEOTIDE SEQUENCE [LARGE SCALE GENOMIC DNA]</scope>
    <source>
        <strain evidence="1 2">NBRC 100758</strain>
    </source>
</reference>
<evidence type="ECO:0000313" key="1">
    <source>
        <dbReference type="EMBL" id="GEL94124.1"/>
    </source>
</evidence>
<protein>
    <submittedName>
        <fullName evidence="1">Uncharacterized protein</fullName>
    </submittedName>
</protein>
<comment type="caution">
    <text evidence="1">The sequence shown here is derived from an EMBL/GenBank/DDBJ whole genome shotgun (WGS) entry which is preliminary data.</text>
</comment>